<accession>A0A1Y2DG16</accession>
<dbReference type="Pfam" id="PF20684">
    <property type="entry name" value="Fung_rhodopsin"/>
    <property type="match status" value="1"/>
</dbReference>
<evidence type="ECO:0000313" key="9">
    <source>
        <dbReference type="EMBL" id="ORY58147.1"/>
    </source>
</evidence>
<sequence>MLFPVEKTEQVQIIAACVVLSVLPVTAVGLRILARKMAYRVLDMSDWFIMVSCLLVIGHWIEIMCACLVGGMGYMGLADLTKTYGPGPVSVQKKIEFASIFIVLASGCFYKLSVLALYTKILPFPIIAILTRVIAAMMLVWYTATWVGNIFIVQPVAANWDFSIPITWQGDIPAFARSIDAMTIVTDIAILVLPFKYLMTLRMPFWSKTALLFAFSLGILTVIISIIRLYLTKWDSNIADDLTVPFIWEGLEPSIGIIAACIPTLRPLLGRGTYSTGTMQLRPPATRRTPKSFETRVLDDIDKDTSTLIQLRPTPPDHSTNVMSEPRVGSGETDREGLREVKSLERPGAIHVKTEWSVSEE</sequence>
<keyword evidence="3 7" id="KW-1133">Transmembrane helix</keyword>
<feature type="transmembrane region" description="Helical" evidence="7">
    <location>
        <begin position="97"/>
        <end position="118"/>
    </location>
</feature>
<feature type="transmembrane region" description="Helical" evidence="7">
    <location>
        <begin position="251"/>
        <end position="269"/>
    </location>
</feature>
<comment type="caution">
    <text evidence="9">The sequence shown here is derived from an EMBL/GenBank/DDBJ whole genome shotgun (WGS) entry which is preliminary data.</text>
</comment>
<evidence type="ECO:0000313" key="10">
    <source>
        <dbReference type="Proteomes" id="UP000193689"/>
    </source>
</evidence>
<feature type="transmembrane region" description="Helical" evidence="7">
    <location>
        <begin position="210"/>
        <end position="231"/>
    </location>
</feature>
<feature type="transmembrane region" description="Helical" evidence="7">
    <location>
        <begin position="46"/>
        <end position="77"/>
    </location>
</feature>
<comment type="similarity">
    <text evidence="5">Belongs to the SAT4 family.</text>
</comment>
<evidence type="ECO:0000256" key="6">
    <source>
        <dbReference type="SAM" id="MobiDB-lite"/>
    </source>
</evidence>
<feature type="transmembrane region" description="Helical" evidence="7">
    <location>
        <begin position="130"/>
        <end position="154"/>
    </location>
</feature>
<dbReference type="PANTHER" id="PTHR33048">
    <property type="entry name" value="PTH11-LIKE INTEGRAL MEMBRANE PROTEIN (AFU_ORTHOLOGUE AFUA_5G11245)"/>
    <property type="match status" value="1"/>
</dbReference>
<keyword evidence="4 7" id="KW-0472">Membrane</keyword>
<evidence type="ECO:0000256" key="3">
    <source>
        <dbReference type="ARBA" id="ARBA00022989"/>
    </source>
</evidence>
<dbReference type="OrthoDB" id="5329176at2759"/>
<dbReference type="GeneID" id="63780629"/>
<proteinExistence type="inferred from homology"/>
<dbReference type="InterPro" id="IPR052337">
    <property type="entry name" value="SAT4-like"/>
</dbReference>
<dbReference type="Proteomes" id="UP000193689">
    <property type="component" value="Unassembled WGS sequence"/>
</dbReference>
<organism evidence="9 10">
    <name type="scientific">Pseudomassariella vexata</name>
    <dbReference type="NCBI Taxonomy" id="1141098"/>
    <lineage>
        <taxon>Eukaryota</taxon>
        <taxon>Fungi</taxon>
        <taxon>Dikarya</taxon>
        <taxon>Ascomycota</taxon>
        <taxon>Pezizomycotina</taxon>
        <taxon>Sordariomycetes</taxon>
        <taxon>Xylariomycetidae</taxon>
        <taxon>Amphisphaeriales</taxon>
        <taxon>Pseudomassariaceae</taxon>
        <taxon>Pseudomassariella</taxon>
    </lineage>
</organism>
<evidence type="ECO:0000259" key="8">
    <source>
        <dbReference type="Pfam" id="PF20684"/>
    </source>
</evidence>
<evidence type="ECO:0000256" key="5">
    <source>
        <dbReference type="ARBA" id="ARBA00038359"/>
    </source>
</evidence>
<keyword evidence="2 7" id="KW-0812">Transmembrane</keyword>
<evidence type="ECO:0000256" key="2">
    <source>
        <dbReference type="ARBA" id="ARBA00022692"/>
    </source>
</evidence>
<feature type="transmembrane region" description="Helical" evidence="7">
    <location>
        <begin position="12"/>
        <end position="34"/>
    </location>
</feature>
<dbReference type="EMBL" id="MCFJ01000017">
    <property type="protein sequence ID" value="ORY58147.1"/>
    <property type="molecule type" value="Genomic_DNA"/>
</dbReference>
<comment type="subcellular location">
    <subcellularLocation>
        <location evidence="1">Membrane</location>
        <topology evidence="1">Multi-pass membrane protein</topology>
    </subcellularLocation>
</comment>
<feature type="transmembrane region" description="Helical" evidence="7">
    <location>
        <begin position="174"/>
        <end position="198"/>
    </location>
</feature>
<reference evidence="9 10" key="1">
    <citation type="submission" date="2016-07" db="EMBL/GenBank/DDBJ databases">
        <title>Pervasive Adenine N6-methylation of Active Genes in Fungi.</title>
        <authorList>
            <consortium name="DOE Joint Genome Institute"/>
            <person name="Mondo S.J."/>
            <person name="Dannebaum R.O."/>
            <person name="Kuo R.C."/>
            <person name="Labutti K."/>
            <person name="Haridas S."/>
            <person name="Kuo A."/>
            <person name="Salamov A."/>
            <person name="Ahrendt S.R."/>
            <person name="Lipzen A."/>
            <person name="Sullivan W."/>
            <person name="Andreopoulos W.B."/>
            <person name="Clum A."/>
            <person name="Lindquist E."/>
            <person name="Daum C."/>
            <person name="Ramamoorthy G.K."/>
            <person name="Gryganskyi A."/>
            <person name="Culley D."/>
            <person name="Magnuson J.K."/>
            <person name="James T.Y."/>
            <person name="O'Malley M.A."/>
            <person name="Stajich J.E."/>
            <person name="Spatafora J.W."/>
            <person name="Visel A."/>
            <person name="Grigoriev I.V."/>
        </authorList>
    </citation>
    <scope>NUCLEOTIDE SEQUENCE [LARGE SCALE GENOMIC DNA]</scope>
    <source>
        <strain evidence="9 10">CBS 129021</strain>
    </source>
</reference>
<name>A0A1Y2DG16_9PEZI</name>
<dbReference type="RefSeq" id="XP_040711182.1">
    <property type="nucleotide sequence ID" value="XM_040864417.1"/>
</dbReference>
<feature type="region of interest" description="Disordered" evidence="6">
    <location>
        <begin position="311"/>
        <end position="346"/>
    </location>
</feature>
<keyword evidence="10" id="KW-1185">Reference proteome</keyword>
<dbReference type="InterPro" id="IPR049326">
    <property type="entry name" value="Rhodopsin_dom_fungi"/>
</dbReference>
<evidence type="ECO:0000256" key="7">
    <source>
        <dbReference type="SAM" id="Phobius"/>
    </source>
</evidence>
<gene>
    <name evidence="9" type="ORF">BCR38DRAFT_489627</name>
</gene>
<feature type="compositionally biased region" description="Basic and acidic residues" evidence="6">
    <location>
        <begin position="332"/>
        <end position="345"/>
    </location>
</feature>
<evidence type="ECO:0000256" key="4">
    <source>
        <dbReference type="ARBA" id="ARBA00023136"/>
    </source>
</evidence>
<dbReference type="GO" id="GO:0016020">
    <property type="term" value="C:membrane"/>
    <property type="evidence" value="ECO:0007669"/>
    <property type="project" value="UniProtKB-SubCell"/>
</dbReference>
<feature type="domain" description="Rhodopsin" evidence="8">
    <location>
        <begin position="30"/>
        <end position="270"/>
    </location>
</feature>
<dbReference type="InParanoid" id="A0A1Y2DG16"/>
<dbReference type="PANTHER" id="PTHR33048:SF57">
    <property type="entry name" value="INTEGRAL MEMBRANE PROTEIN-RELATED"/>
    <property type="match status" value="1"/>
</dbReference>
<evidence type="ECO:0000256" key="1">
    <source>
        <dbReference type="ARBA" id="ARBA00004141"/>
    </source>
</evidence>
<dbReference type="AlphaFoldDB" id="A0A1Y2DG16"/>
<protein>
    <recommendedName>
        <fullName evidence="8">Rhodopsin domain-containing protein</fullName>
    </recommendedName>
</protein>